<keyword evidence="3" id="KW-1185">Reference proteome</keyword>
<evidence type="ECO:0000313" key="2">
    <source>
        <dbReference type="EMBL" id="OKO98164.1"/>
    </source>
</evidence>
<comment type="caution">
    <text evidence="2">The sequence shown here is derived from an EMBL/GenBank/DDBJ whole genome shotgun (WGS) entry which is preliminary data.</text>
</comment>
<dbReference type="Proteomes" id="UP000186955">
    <property type="component" value="Unassembled WGS sequence"/>
</dbReference>
<dbReference type="OrthoDB" id="4760831at2759"/>
<evidence type="ECO:0000313" key="3">
    <source>
        <dbReference type="Proteomes" id="UP000186955"/>
    </source>
</evidence>
<accession>A0A1Q5TD67</accession>
<organism evidence="2 3">
    <name type="scientific">Penicillium subrubescens</name>
    <dbReference type="NCBI Taxonomy" id="1316194"/>
    <lineage>
        <taxon>Eukaryota</taxon>
        <taxon>Fungi</taxon>
        <taxon>Dikarya</taxon>
        <taxon>Ascomycota</taxon>
        <taxon>Pezizomycotina</taxon>
        <taxon>Eurotiomycetes</taxon>
        <taxon>Eurotiomycetidae</taxon>
        <taxon>Eurotiales</taxon>
        <taxon>Aspergillaceae</taxon>
        <taxon>Penicillium</taxon>
    </lineage>
</organism>
<evidence type="ECO:0000256" key="1">
    <source>
        <dbReference type="SAM" id="MobiDB-lite"/>
    </source>
</evidence>
<dbReference type="EMBL" id="MNBE01000673">
    <property type="protein sequence ID" value="OKO98164.1"/>
    <property type="molecule type" value="Genomic_DNA"/>
</dbReference>
<name>A0A1Q5TD67_9EURO</name>
<gene>
    <name evidence="2" type="ORF">PENSUB_9262</name>
</gene>
<reference evidence="2 3" key="1">
    <citation type="submission" date="2016-10" db="EMBL/GenBank/DDBJ databases">
        <title>Genome sequence of the ascomycete fungus Penicillium subrubescens.</title>
        <authorList>
            <person name="De Vries R.P."/>
            <person name="Peng M."/>
            <person name="Dilokpimol A."/>
            <person name="Hilden K."/>
            <person name="Makela M.R."/>
            <person name="Grigoriev I."/>
            <person name="Riley R."/>
            <person name="Granchi Z."/>
        </authorList>
    </citation>
    <scope>NUCLEOTIDE SEQUENCE [LARGE SCALE GENOMIC DNA]</scope>
    <source>
        <strain evidence="2 3">CBS 132785</strain>
    </source>
</reference>
<dbReference type="STRING" id="1316194.A0A1Q5TD67"/>
<proteinExistence type="predicted"/>
<feature type="compositionally biased region" description="Basic and acidic residues" evidence="1">
    <location>
        <begin position="365"/>
        <end position="378"/>
    </location>
</feature>
<sequence length="378" mass="41845">MSTSKAPAAFDAGEPTKDVKDFATDLQAAMNNAITFSPYKKTGVFAFHWENDDMGVRPLEQELLKTFREQYGFSATSYTVPLVDSQITLADRLIAWSKDFREENTLRIVVYSGHAANTSESAIHWNLAGKCNLRTGKLQGLTINWWGVASMIESVPGQICYIFDCCSAGSGALKHYDGAEFVAASGWGQQATKSLDQSFTQILINRLRELQGETQTLAQIFGSIFRNAWSNGVGACPVHILKQGRPSVTIGRNVVKQPHTGMVEDDCRRVLLSVRVRGDFPAEAIQWKEWLAHNIPQSVDSVEVKIEGAFGGSTVLLFTCPTEIWTMLPADDPCYTFIAHVKTHNFLLDEPTASYMLPMRSVPPSRKENESPRASEGK</sequence>
<dbReference type="AlphaFoldDB" id="A0A1Q5TD67"/>
<protein>
    <submittedName>
        <fullName evidence="2">Uncharacterized protein</fullName>
    </submittedName>
</protein>
<feature type="region of interest" description="Disordered" evidence="1">
    <location>
        <begin position="358"/>
        <end position="378"/>
    </location>
</feature>